<gene>
    <name evidence="1" type="primary">PHR2_1</name>
    <name evidence="1" type="ORF">DSO57_1014145</name>
</gene>
<dbReference type="EMBL" id="QTSX02005733">
    <property type="protein sequence ID" value="KAJ9058263.1"/>
    <property type="molecule type" value="Genomic_DNA"/>
</dbReference>
<dbReference type="Proteomes" id="UP001165960">
    <property type="component" value="Unassembled WGS sequence"/>
</dbReference>
<accession>A0ACC2S7A5</accession>
<sequence length="433" mass="47781">MNKAILFVAASVLGLSPIEIKGQSFIHSDSGALFLPCGIKYQPNAAPNQYGDPLSNQQVCLRDAPILQQLGVNLIYVKNATLRINSHGECMQVLQDAGIYVLLDLPSSKFNITDQYTSAVYWHYLEIADEFSRYNNTLGLMVASNVQPDYQPLVKAAIRDLRQNMNGRRLPLGYSHDDILTKKLSQVMMGCGEKANFFAVDISDNCEYSTLKEASMIGKHMKPFHGPTFFSGFGCIFNNYSAQSSLSLVDIQGSEVILKEEYFNAQKAIFKPFDPKDITPDYIPYLYECAENSFVLPPTPDESLCTCALQNLQCIASDKAKIGYGTNETATLYQRLCQQGFCAEVKPNLKKNFYPKYSHCEFDVQLSIALDAAKLSGISCHFDGLATPAKISETSPACHLQETLSPETTADSSGKSLIKAGWVAAPLVLFVLI</sequence>
<evidence type="ECO:0000313" key="1">
    <source>
        <dbReference type="EMBL" id="KAJ9058263.1"/>
    </source>
</evidence>
<organism evidence="1 2">
    <name type="scientific">Entomophthora muscae</name>
    <dbReference type="NCBI Taxonomy" id="34485"/>
    <lineage>
        <taxon>Eukaryota</taxon>
        <taxon>Fungi</taxon>
        <taxon>Fungi incertae sedis</taxon>
        <taxon>Zoopagomycota</taxon>
        <taxon>Entomophthoromycotina</taxon>
        <taxon>Entomophthoromycetes</taxon>
        <taxon>Entomophthorales</taxon>
        <taxon>Entomophthoraceae</taxon>
        <taxon>Entomophthora</taxon>
    </lineage>
</organism>
<name>A0ACC2S7A5_9FUNG</name>
<keyword evidence="2" id="KW-1185">Reference proteome</keyword>
<protein>
    <submittedName>
        <fullName evidence="1">1,3-beta-glucanosyltransferase</fullName>
    </submittedName>
</protein>
<proteinExistence type="predicted"/>
<comment type="caution">
    <text evidence="1">The sequence shown here is derived from an EMBL/GenBank/DDBJ whole genome shotgun (WGS) entry which is preliminary data.</text>
</comment>
<evidence type="ECO:0000313" key="2">
    <source>
        <dbReference type="Proteomes" id="UP001165960"/>
    </source>
</evidence>
<reference evidence="1" key="1">
    <citation type="submission" date="2022-04" db="EMBL/GenBank/DDBJ databases">
        <title>Genome of the entomopathogenic fungus Entomophthora muscae.</title>
        <authorList>
            <person name="Elya C."/>
            <person name="Lovett B.R."/>
            <person name="Lee E."/>
            <person name="Macias A.M."/>
            <person name="Hajek A.E."/>
            <person name="De Bivort B.L."/>
            <person name="Kasson M.T."/>
            <person name="De Fine Licht H.H."/>
            <person name="Stajich J.E."/>
        </authorList>
    </citation>
    <scope>NUCLEOTIDE SEQUENCE</scope>
    <source>
        <strain evidence="1">Berkeley</strain>
    </source>
</reference>